<evidence type="ECO:0000313" key="2">
    <source>
        <dbReference type="Proteomes" id="UP000480246"/>
    </source>
</evidence>
<comment type="caution">
    <text evidence="1">The sequence shown here is derived from an EMBL/GenBank/DDBJ whole genome shotgun (WGS) entry which is preliminary data.</text>
</comment>
<organism evidence="1 2">
    <name type="scientific">Gracilibacillus oryzae</name>
    <dbReference type="NCBI Taxonomy" id="1672701"/>
    <lineage>
        <taxon>Bacteria</taxon>
        <taxon>Bacillati</taxon>
        <taxon>Bacillota</taxon>
        <taxon>Bacilli</taxon>
        <taxon>Bacillales</taxon>
        <taxon>Bacillaceae</taxon>
        <taxon>Gracilibacillus</taxon>
    </lineage>
</organism>
<keyword evidence="1" id="KW-0547">Nucleotide-binding</keyword>
<dbReference type="GO" id="GO:0005524">
    <property type="term" value="F:ATP binding"/>
    <property type="evidence" value="ECO:0007669"/>
    <property type="project" value="UniProtKB-KW"/>
</dbReference>
<dbReference type="Gene3D" id="3.40.50.300">
    <property type="entry name" value="P-loop containing nucleotide triphosphate hydrolases"/>
    <property type="match status" value="1"/>
</dbReference>
<dbReference type="Pfam" id="PF13671">
    <property type="entry name" value="AAA_33"/>
    <property type="match status" value="1"/>
</dbReference>
<dbReference type="OrthoDB" id="1649389at2"/>
<dbReference type="Proteomes" id="UP000480246">
    <property type="component" value="Unassembled WGS sequence"/>
</dbReference>
<keyword evidence="2" id="KW-1185">Reference proteome</keyword>
<dbReference type="SUPFAM" id="SSF52540">
    <property type="entry name" value="P-loop containing nucleoside triphosphate hydrolases"/>
    <property type="match status" value="1"/>
</dbReference>
<dbReference type="RefSeq" id="WP_153402148.1">
    <property type="nucleotide sequence ID" value="NZ_ML762426.1"/>
</dbReference>
<keyword evidence="1" id="KW-0067">ATP-binding</keyword>
<dbReference type="EMBL" id="WEID01000027">
    <property type="protein sequence ID" value="KAB8138150.1"/>
    <property type="molecule type" value="Genomic_DNA"/>
</dbReference>
<reference evidence="1 2" key="1">
    <citation type="submission" date="2019-10" db="EMBL/GenBank/DDBJ databases">
        <title>Gracilibacillus sp. nov. isolated from rice seeds.</title>
        <authorList>
            <person name="He S."/>
        </authorList>
    </citation>
    <scope>NUCLEOTIDE SEQUENCE [LARGE SCALE GENOMIC DNA]</scope>
    <source>
        <strain evidence="1 2">TD8</strain>
    </source>
</reference>
<sequence length="177" mass="20362">MDRRNVYIISGPAGVGKSTTSKELLKKLKDSAYISGDAVSHMHIGGRQKPWESKKEISLIWDNILCLTRNFLSYGNDVVIDYVTFPSEANWLFKNIIDLDVSVHYVVLWTDKETLLKRDLMRKKEYQMGDRCLILVDEFLDSGLDEKFRLPNCDKEPEAVIGEILNNGKFRLTESDE</sequence>
<proteinExistence type="predicted"/>
<gene>
    <name evidence="1" type="ORF">F9U64_06300</name>
</gene>
<name>A0A7C8L0K0_9BACI</name>
<evidence type="ECO:0000313" key="1">
    <source>
        <dbReference type="EMBL" id="KAB8138150.1"/>
    </source>
</evidence>
<dbReference type="InterPro" id="IPR027417">
    <property type="entry name" value="P-loop_NTPase"/>
</dbReference>
<accession>A0A7C8L0K0</accession>
<protein>
    <submittedName>
        <fullName evidence="1">ATP-binding protein</fullName>
    </submittedName>
</protein>
<dbReference type="AlphaFoldDB" id="A0A7C8L0K0"/>